<keyword evidence="3" id="KW-1185">Reference proteome</keyword>
<reference evidence="2 3" key="1">
    <citation type="submission" date="2019-06" db="EMBL/GenBank/DDBJ databases">
        <title>Sequencing the genomes of 1000 actinobacteria strains.</title>
        <authorList>
            <person name="Klenk H.-P."/>
        </authorList>
    </citation>
    <scope>NUCLEOTIDE SEQUENCE [LARGE SCALE GENOMIC DNA]</scope>
    <source>
        <strain evidence="2 3">DSM 45511</strain>
    </source>
</reference>
<dbReference type="Proteomes" id="UP000319818">
    <property type="component" value="Unassembled WGS sequence"/>
</dbReference>
<proteinExistence type="predicted"/>
<protein>
    <submittedName>
        <fullName evidence="2">Ferric iron reductase FhuF-like transporter</fullName>
    </submittedName>
</protein>
<dbReference type="GO" id="GO:0051537">
    <property type="term" value="F:2 iron, 2 sulfur cluster binding"/>
    <property type="evidence" value="ECO:0007669"/>
    <property type="project" value="InterPro"/>
</dbReference>
<evidence type="ECO:0000259" key="1">
    <source>
        <dbReference type="Pfam" id="PF11575"/>
    </source>
</evidence>
<evidence type="ECO:0000313" key="2">
    <source>
        <dbReference type="EMBL" id="TQM38153.1"/>
    </source>
</evidence>
<dbReference type="OrthoDB" id="3290158at2"/>
<name>A0A543FWD8_9PSEU</name>
<comment type="caution">
    <text evidence="2">The sequence shown here is derived from an EMBL/GenBank/DDBJ whole genome shotgun (WGS) entry which is preliminary data.</text>
</comment>
<feature type="domain" description="Ferric siderophore reductase C-terminal" evidence="1">
    <location>
        <begin position="196"/>
        <end position="216"/>
    </location>
</feature>
<organism evidence="2 3">
    <name type="scientific">Pseudonocardia cypriaca</name>
    <dbReference type="NCBI Taxonomy" id="882449"/>
    <lineage>
        <taxon>Bacteria</taxon>
        <taxon>Bacillati</taxon>
        <taxon>Actinomycetota</taxon>
        <taxon>Actinomycetes</taxon>
        <taxon>Pseudonocardiales</taxon>
        <taxon>Pseudonocardiaceae</taxon>
        <taxon>Pseudonocardia</taxon>
    </lineage>
</organism>
<sequence length="239" mass="24717">MDARSLLADVAGFGPFFTLGSGSGERPLADAELVRDRIERVRGALRCAERVAASLAFQGFAAQLASAPYAAAVVHGAVPALGPATVWWTRAGDGGWTPRTNGTAVVGVDELPALLDGLLAPLVGAVRAQVPVAERLLWGNAASTVAAAKRLLVVQRPAAAGRAAEVAEAVLAHGRFAGTGELLPPRDPDLVWTFRRRSCCLYYRVPGGGLCDDCVRLPPPRSGPQGAATARQGSGLPDP</sequence>
<dbReference type="RefSeq" id="WP_142104868.1">
    <property type="nucleotide sequence ID" value="NZ_VFPH01000002.1"/>
</dbReference>
<gene>
    <name evidence="2" type="ORF">FB388_5380</name>
</gene>
<dbReference type="Pfam" id="PF11575">
    <property type="entry name" value="FhuF_C"/>
    <property type="match status" value="1"/>
</dbReference>
<dbReference type="AlphaFoldDB" id="A0A543FWD8"/>
<dbReference type="InterPro" id="IPR024726">
    <property type="entry name" value="FhuF_C"/>
</dbReference>
<accession>A0A543FWD8</accession>
<dbReference type="EMBL" id="VFPH01000002">
    <property type="protein sequence ID" value="TQM38153.1"/>
    <property type="molecule type" value="Genomic_DNA"/>
</dbReference>
<evidence type="ECO:0000313" key="3">
    <source>
        <dbReference type="Proteomes" id="UP000319818"/>
    </source>
</evidence>